<dbReference type="CDD" id="cd03448">
    <property type="entry name" value="HDE_HSD"/>
    <property type="match status" value="1"/>
</dbReference>
<dbReference type="PANTHER" id="PTHR13078:SF56">
    <property type="entry name" value="PEROXISOMAL MULTIFUNCTIONAL ENZYME TYPE 2"/>
    <property type="match status" value="1"/>
</dbReference>
<evidence type="ECO:0000313" key="4">
    <source>
        <dbReference type="EMBL" id="OZI65733.1"/>
    </source>
</evidence>
<dbReference type="InterPro" id="IPR029069">
    <property type="entry name" value="HotDog_dom_sf"/>
</dbReference>
<dbReference type="Pfam" id="PF01575">
    <property type="entry name" value="MaoC_dehydratas"/>
    <property type="match status" value="1"/>
</dbReference>
<dbReference type="InterPro" id="IPR054357">
    <property type="entry name" value="MFE-2_N"/>
</dbReference>
<organism evidence="4 5">
    <name type="scientific">Bordetella genomosp. 1</name>
    <dbReference type="NCBI Taxonomy" id="1395607"/>
    <lineage>
        <taxon>Bacteria</taxon>
        <taxon>Pseudomonadati</taxon>
        <taxon>Pseudomonadota</taxon>
        <taxon>Betaproteobacteria</taxon>
        <taxon>Burkholderiales</taxon>
        <taxon>Alcaligenaceae</taxon>
        <taxon>Bordetella</taxon>
    </lineage>
</organism>
<dbReference type="PANTHER" id="PTHR13078">
    <property type="entry name" value="PEROXISOMAL MULTIFUNCTIONAL ENZYME TYPE 2-RELATED"/>
    <property type="match status" value="1"/>
</dbReference>
<dbReference type="InterPro" id="IPR002539">
    <property type="entry name" value="MaoC-like_dom"/>
</dbReference>
<feature type="domain" description="Peroxisomal multifunctional enzyme type 2-like N-terminal" evidence="3">
    <location>
        <begin position="19"/>
        <end position="145"/>
    </location>
</feature>
<dbReference type="RefSeq" id="WP_094831629.1">
    <property type="nucleotide sequence ID" value="NZ_NEVR01000002.1"/>
</dbReference>
<name>A0ABX4F157_9BORD</name>
<evidence type="ECO:0000259" key="2">
    <source>
        <dbReference type="Pfam" id="PF01575"/>
    </source>
</evidence>
<evidence type="ECO:0000259" key="3">
    <source>
        <dbReference type="Pfam" id="PF22622"/>
    </source>
</evidence>
<feature type="region of interest" description="Disordered" evidence="1">
    <location>
        <begin position="146"/>
        <end position="170"/>
    </location>
</feature>
<sequence>MPISYDTLRHWHFDDIRHDYSEKDAILYALGIGLGEDPLDPRALRYVYEKSLAAYPTLSVALAYPGFWLRDPRTGVDWVRLVHGEQRLRLHRRLPASGTVIGKLRNTHLIDKGEGRGALLINERRLFDEAGAHLATLTSTTFLRGDGGFGAGDAPPEPLAATPDTPPERSTALRISPRAALLYRLNGDYNPLHADPGIARQAGFDRPILHGLCTYGMAARAIVDTWCDGDGDALTELNTRFSAPCFPGETLEFDMWRRGAEIRFRARAPGRGVMVLSHGSARIQS</sequence>
<comment type="caution">
    <text evidence="4">The sequence shown here is derived from an EMBL/GenBank/DDBJ whole genome shotgun (WGS) entry which is preliminary data.</text>
</comment>
<keyword evidence="5" id="KW-1185">Reference proteome</keyword>
<reference evidence="4 5" key="1">
    <citation type="submission" date="2017-05" db="EMBL/GenBank/DDBJ databases">
        <title>Complete and WGS of Bordetella genogroups.</title>
        <authorList>
            <person name="Spilker T."/>
            <person name="Lipuma J."/>
        </authorList>
    </citation>
    <scope>NUCLEOTIDE SEQUENCE [LARGE SCALE GENOMIC DNA]</scope>
    <source>
        <strain evidence="4 5">AU9795</strain>
    </source>
</reference>
<evidence type="ECO:0000313" key="5">
    <source>
        <dbReference type="Proteomes" id="UP000216354"/>
    </source>
</evidence>
<proteinExistence type="predicted"/>
<dbReference type="Pfam" id="PF22622">
    <property type="entry name" value="MFE-2_hydrat-2_N"/>
    <property type="match status" value="1"/>
</dbReference>
<evidence type="ECO:0000256" key="1">
    <source>
        <dbReference type="SAM" id="MobiDB-lite"/>
    </source>
</evidence>
<dbReference type="Proteomes" id="UP000216354">
    <property type="component" value="Unassembled WGS sequence"/>
</dbReference>
<dbReference type="Gene3D" id="3.10.129.10">
    <property type="entry name" value="Hotdog Thioesterase"/>
    <property type="match status" value="1"/>
</dbReference>
<gene>
    <name evidence="4" type="ORF">CAL27_12010</name>
</gene>
<dbReference type="SUPFAM" id="SSF54637">
    <property type="entry name" value="Thioesterase/thiol ester dehydrase-isomerase"/>
    <property type="match status" value="2"/>
</dbReference>
<feature type="domain" description="MaoC-like" evidence="2">
    <location>
        <begin position="161"/>
        <end position="265"/>
    </location>
</feature>
<protein>
    <submittedName>
        <fullName evidence="4">3-alpha,7-alpha, 12-alpha-trihydroxy-5-beta-cholest-24-enoyl-CoA hydratase</fullName>
    </submittedName>
</protein>
<accession>A0ABX4F157</accession>
<dbReference type="EMBL" id="NEVR01000002">
    <property type="protein sequence ID" value="OZI65733.1"/>
    <property type="molecule type" value="Genomic_DNA"/>
</dbReference>